<evidence type="ECO:0000259" key="6">
    <source>
        <dbReference type="PROSITE" id="PS51083"/>
    </source>
</evidence>
<dbReference type="AlphaFoldDB" id="A0A8I6TD07"/>
<evidence type="ECO:0000256" key="5">
    <source>
        <dbReference type="SAM" id="MobiDB-lite"/>
    </source>
</evidence>
<dbReference type="PROSITE" id="PS51083">
    <property type="entry name" value="ZF_HIT"/>
    <property type="match status" value="1"/>
</dbReference>
<dbReference type="SUPFAM" id="SSF144232">
    <property type="entry name" value="HIT/MYND zinc finger-like"/>
    <property type="match status" value="1"/>
</dbReference>
<dbReference type="PANTHER" id="PTHR13093">
    <property type="entry name" value="ZINC FINGER HIT DOMAIN CONTAINING PROTEIN 1"/>
    <property type="match status" value="1"/>
</dbReference>
<dbReference type="CDD" id="cd21437">
    <property type="entry name" value="zf-HIT_ZNHIT1_like"/>
    <property type="match status" value="1"/>
</dbReference>
<keyword evidence="3" id="KW-0862">Zinc</keyword>
<dbReference type="GO" id="GO:0008270">
    <property type="term" value="F:zinc ion binding"/>
    <property type="evidence" value="ECO:0007669"/>
    <property type="project" value="UniProtKB-UniRule"/>
</dbReference>
<keyword evidence="1" id="KW-0479">Metal-binding</keyword>
<gene>
    <name evidence="7" type="primary">106661582</name>
</gene>
<feature type="region of interest" description="Disordered" evidence="5">
    <location>
        <begin position="1"/>
        <end position="75"/>
    </location>
</feature>
<dbReference type="InterPro" id="IPR039723">
    <property type="entry name" value="Vps71/ZNHIT1"/>
</dbReference>
<dbReference type="Pfam" id="PF04438">
    <property type="entry name" value="zf-HIT"/>
    <property type="match status" value="1"/>
</dbReference>
<organism evidence="7 8">
    <name type="scientific">Cimex lectularius</name>
    <name type="common">Bed bug</name>
    <name type="synonym">Acanthia lectularia</name>
    <dbReference type="NCBI Taxonomy" id="79782"/>
    <lineage>
        <taxon>Eukaryota</taxon>
        <taxon>Metazoa</taxon>
        <taxon>Ecdysozoa</taxon>
        <taxon>Arthropoda</taxon>
        <taxon>Hexapoda</taxon>
        <taxon>Insecta</taxon>
        <taxon>Pterygota</taxon>
        <taxon>Neoptera</taxon>
        <taxon>Paraneoptera</taxon>
        <taxon>Hemiptera</taxon>
        <taxon>Heteroptera</taxon>
        <taxon>Panheteroptera</taxon>
        <taxon>Cimicomorpha</taxon>
        <taxon>Cimicidae</taxon>
        <taxon>Cimex</taxon>
    </lineage>
</organism>
<dbReference type="Proteomes" id="UP000494040">
    <property type="component" value="Unassembled WGS sequence"/>
</dbReference>
<keyword evidence="2 4" id="KW-0863">Zinc-finger</keyword>
<name>A0A8I6TD07_CIMLE</name>
<proteinExistence type="predicted"/>
<sequence>MASRGVQNRESGRLKDSNQKRILDEATRQRRAKQAVEALDSDNFHEDPHGDLVANKNAPKFHDTLRESRKSRRSKSADYYKFKYRKSFSQMVEYETLVRPDAVKFTDAVVPPSNFPTRNFCSPCGFPSNYHCITCGSKYCSVNCLRVHTETRCLKWTA</sequence>
<evidence type="ECO:0000313" key="7">
    <source>
        <dbReference type="EnsemblMetazoa" id="XP_014240581.1"/>
    </source>
</evidence>
<dbReference type="OrthoDB" id="74807at2759"/>
<dbReference type="GO" id="GO:0005634">
    <property type="term" value="C:nucleus"/>
    <property type="evidence" value="ECO:0007669"/>
    <property type="project" value="UniProtKB-ARBA"/>
</dbReference>
<feature type="compositionally biased region" description="Basic and acidic residues" evidence="5">
    <location>
        <begin position="10"/>
        <end position="28"/>
    </location>
</feature>
<dbReference type="GO" id="GO:0006338">
    <property type="term" value="P:chromatin remodeling"/>
    <property type="evidence" value="ECO:0007669"/>
    <property type="project" value="InterPro"/>
</dbReference>
<dbReference type="OMA" id="CGMKYCS"/>
<protein>
    <recommendedName>
        <fullName evidence="6">HIT-type domain-containing protein</fullName>
    </recommendedName>
</protein>
<feature type="domain" description="HIT-type" evidence="6">
    <location>
        <begin position="121"/>
        <end position="153"/>
    </location>
</feature>
<evidence type="ECO:0000256" key="1">
    <source>
        <dbReference type="ARBA" id="ARBA00022723"/>
    </source>
</evidence>
<dbReference type="EnsemblMetazoa" id="XM_014385095.2">
    <property type="protein sequence ID" value="XP_014240581.1"/>
    <property type="gene ID" value="LOC106661582"/>
</dbReference>
<keyword evidence="8" id="KW-1185">Reference proteome</keyword>
<evidence type="ECO:0000256" key="2">
    <source>
        <dbReference type="ARBA" id="ARBA00022771"/>
    </source>
</evidence>
<evidence type="ECO:0000256" key="3">
    <source>
        <dbReference type="ARBA" id="ARBA00022833"/>
    </source>
</evidence>
<reference evidence="7" key="1">
    <citation type="submission" date="2022-01" db="UniProtKB">
        <authorList>
            <consortium name="EnsemblMetazoa"/>
        </authorList>
    </citation>
    <scope>IDENTIFICATION</scope>
</reference>
<dbReference type="KEGG" id="clec:106661582"/>
<accession>A0A8I6TD07</accession>
<dbReference type="InterPro" id="IPR007529">
    <property type="entry name" value="Znf_HIT"/>
</dbReference>
<evidence type="ECO:0000313" key="8">
    <source>
        <dbReference type="Proteomes" id="UP000494040"/>
    </source>
</evidence>
<evidence type="ECO:0000256" key="4">
    <source>
        <dbReference type="PROSITE-ProRule" id="PRU00453"/>
    </source>
</evidence>